<dbReference type="InterPro" id="IPR010390">
    <property type="entry name" value="ABC-2_transporter-like"/>
</dbReference>
<reference evidence="2 3" key="1">
    <citation type="submission" date="2020-11" db="EMBL/GenBank/DDBJ databases">
        <title>A novel isolate from a Black sea contaminated sediment with potential to produce alkanes: Plantactinospora alkalitolerans sp. nov.</title>
        <authorList>
            <person name="Carro L."/>
            <person name="Veyisoglu A."/>
            <person name="Guven K."/>
            <person name="Schumann P."/>
            <person name="Klenk H.-P."/>
            <person name="Sahin N."/>
        </authorList>
    </citation>
    <scope>NUCLEOTIDE SEQUENCE [LARGE SCALE GENOMIC DNA]</scope>
    <source>
        <strain evidence="2 3">S1510</strain>
    </source>
</reference>
<protein>
    <submittedName>
        <fullName evidence="2">ABC-2 family transporter protein</fullName>
    </submittedName>
</protein>
<keyword evidence="1" id="KW-0812">Transmembrane</keyword>
<comment type="caution">
    <text evidence="2">The sequence shown here is derived from an EMBL/GenBank/DDBJ whole genome shotgun (WGS) entry which is preliminary data.</text>
</comment>
<evidence type="ECO:0000256" key="1">
    <source>
        <dbReference type="SAM" id="Phobius"/>
    </source>
</evidence>
<keyword evidence="1" id="KW-0472">Membrane</keyword>
<dbReference type="Pfam" id="PF06182">
    <property type="entry name" value="ABC2_membrane_6"/>
    <property type="match status" value="1"/>
</dbReference>
<feature type="transmembrane region" description="Helical" evidence="1">
    <location>
        <begin position="21"/>
        <end position="40"/>
    </location>
</feature>
<dbReference type="Proteomes" id="UP000638560">
    <property type="component" value="Unassembled WGS sequence"/>
</dbReference>
<evidence type="ECO:0000313" key="2">
    <source>
        <dbReference type="EMBL" id="MBF9127715.1"/>
    </source>
</evidence>
<accession>A0ABS0GNE0</accession>
<feature type="transmembrane region" description="Helical" evidence="1">
    <location>
        <begin position="139"/>
        <end position="166"/>
    </location>
</feature>
<keyword evidence="1" id="KW-1133">Transmembrane helix</keyword>
<keyword evidence="3" id="KW-1185">Reference proteome</keyword>
<proteinExistence type="predicted"/>
<feature type="transmembrane region" description="Helical" evidence="1">
    <location>
        <begin position="178"/>
        <end position="198"/>
    </location>
</feature>
<evidence type="ECO:0000313" key="3">
    <source>
        <dbReference type="Proteomes" id="UP000638560"/>
    </source>
</evidence>
<sequence>MRAYRSMARTGLKSLLAYQTSFLFGMLASTFGALSMLYLWRSVLSAGPRHGFDWPQMKAYLLVAFVAGSLVSSYTDYRMANRIKQGDVAIDLVRPVDYQWSRFAESLGVAAYEAGTAVVVALGAAALLGGVPLPDPDTFGLFVVSALLVFPLRFGIVYMSGLLVFWTQNYVGLQAARIALITLFSGALVPLVFLPEWIQVASAYLPFAGMASTPALLYSGSLGGGAAATAVLVQAVWSAGLWLLARGMWSAACRKLTIHGG</sequence>
<feature type="transmembrane region" description="Helical" evidence="1">
    <location>
        <begin position="60"/>
        <end position="77"/>
    </location>
</feature>
<dbReference type="PANTHER" id="PTHR36832">
    <property type="entry name" value="SLR1174 PROTEIN-RELATED"/>
    <property type="match status" value="1"/>
</dbReference>
<organism evidence="2 3">
    <name type="scientific">Plantactinospora alkalitolerans</name>
    <dbReference type="NCBI Taxonomy" id="2789879"/>
    <lineage>
        <taxon>Bacteria</taxon>
        <taxon>Bacillati</taxon>
        <taxon>Actinomycetota</taxon>
        <taxon>Actinomycetes</taxon>
        <taxon>Micromonosporales</taxon>
        <taxon>Micromonosporaceae</taxon>
        <taxon>Plantactinospora</taxon>
    </lineage>
</organism>
<feature type="transmembrane region" description="Helical" evidence="1">
    <location>
        <begin position="218"/>
        <end position="245"/>
    </location>
</feature>
<gene>
    <name evidence="2" type="ORF">I0C86_01695</name>
</gene>
<name>A0ABS0GNE0_9ACTN</name>
<feature type="transmembrane region" description="Helical" evidence="1">
    <location>
        <begin position="109"/>
        <end position="133"/>
    </location>
</feature>
<dbReference type="EMBL" id="JADPUN010000037">
    <property type="protein sequence ID" value="MBF9127715.1"/>
    <property type="molecule type" value="Genomic_DNA"/>
</dbReference>
<dbReference type="PANTHER" id="PTHR36832:SF1">
    <property type="entry name" value="SLR1174 PROTEIN"/>
    <property type="match status" value="1"/>
</dbReference>